<dbReference type="InterPro" id="IPR002881">
    <property type="entry name" value="DUF58"/>
</dbReference>
<dbReference type="Pfam" id="PF01882">
    <property type="entry name" value="DUF58"/>
    <property type="match status" value="1"/>
</dbReference>
<name>A0A7H0H341_9ACTN</name>
<feature type="domain" description="DUF58" evidence="2">
    <location>
        <begin position="191"/>
        <end position="368"/>
    </location>
</feature>
<feature type="transmembrane region" description="Helical" evidence="1">
    <location>
        <begin position="38"/>
        <end position="55"/>
    </location>
</feature>
<evidence type="ECO:0000313" key="3">
    <source>
        <dbReference type="EMBL" id="QNP54957.1"/>
    </source>
</evidence>
<accession>A0A7H0H341</accession>
<proteinExistence type="predicted"/>
<dbReference type="AlphaFoldDB" id="A0A7H0H341"/>
<evidence type="ECO:0000256" key="1">
    <source>
        <dbReference type="SAM" id="Phobius"/>
    </source>
</evidence>
<feature type="transmembrane region" description="Helical" evidence="1">
    <location>
        <begin position="15"/>
        <end position="33"/>
    </location>
</feature>
<dbReference type="PANTHER" id="PTHR33608">
    <property type="entry name" value="BLL2464 PROTEIN"/>
    <property type="match status" value="1"/>
</dbReference>
<dbReference type="Proteomes" id="UP000516117">
    <property type="component" value="Chromosome"/>
</dbReference>
<keyword evidence="1" id="KW-0472">Membrane</keyword>
<organism evidence="3 4">
    <name type="scientific">Tessaracoccus defluvii</name>
    <dbReference type="NCBI Taxonomy" id="1285901"/>
    <lineage>
        <taxon>Bacteria</taxon>
        <taxon>Bacillati</taxon>
        <taxon>Actinomycetota</taxon>
        <taxon>Actinomycetes</taxon>
        <taxon>Propionibacteriales</taxon>
        <taxon>Propionibacteriaceae</taxon>
        <taxon>Tessaracoccus</taxon>
    </lineage>
</organism>
<keyword evidence="1" id="KW-0812">Transmembrane</keyword>
<reference evidence="3 4" key="1">
    <citation type="submission" date="2020-08" db="EMBL/GenBank/DDBJ databases">
        <title>Genome sequence of Tessaracoccus defluvii JCM 17540T.</title>
        <authorList>
            <person name="Hyun D.-W."/>
            <person name="Bae J.-W."/>
        </authorList>
    </citation>
    <scope>NUCLEOTIDE SEQUENCE [LARGE SCALE GENOMIC DNA]</scope>
    <source>
        <strain evidence="3 4">JCM 17540</strain>
    </source>
</reference>
<dbReference type="RefSeq" id="WP_187720093.1">
    <property type="nucleotide sequence ID" value="NZ_BAABBL010000004.1"/>
</dbReference>
<sequence>MTDPASAPGPRPSPTVGAGAVCVVVLAVAGLVFGRPDAVALAVPLALCVLGALLHRGGPAPRVTVSAEPGPAADRPGARIAVGSSSEMVQLSLTQGHRHTTSLVVAGDGQARATSRLLHSGPTRLVSVVARGLTRDGALRSPVTSPAHLDWQAMPEARPLPVLPLAPRLVGLHGGHEGARPGHGGDFRDIHPFTPGDELRRVDWRATARAARRPGELMVRRTNTLSDASVVILLDNVEELGESVASWGTGDPERSGVTSLDLAREAARSLAEATVSDGDRVAYHEMTPGGRSVRSGAGRRHLARVTAAIAATGRGHGDTMIRRAPPIPTGSVAYVLSTFLDDSASRLALAWRATGHRVVAVDVLPAPDRERLTAQQSLSLRIVLAERALSFEDLRGAGIDIVAWGTAGDAAAVDLRLAARIRR</sequence>
<keyword evidence="4" id="KW-1185">Reference proteome</keyword>
<dbReference type="EMBL" id="CP060789">
    <property type="protein sequence ID" value="QNP54957.1"/>
    <property type="molecule type" value="Genomic_DNA"/>
</dbReference>
<dbReference type="KEGG" id="tdf:H9L22_11785"/>
<evidence type="ECO:0000259" key="2">
    <source>
        <dbReference type="Pfam" id="PF01882"/>
    </source>
</evidence>
<evidence type="ECO:0000313" key="4">
    <source>
        <dbReference type="Proteomes" id="UP000516117"/>
    </source>
</evidence>
<gene>
    <name evidence="3" type="ORF">H9L22_11785</name>
</gene>
<dbReference type="PANTHER" id="PTHR33608:SF14">
    <property type="entry name" value="POSSIBLE CONSERVED SECRETED PROTEIN"/>
    <property type="match status" value="1"/>
</dbReference>
<keyword evidence="1" id="KW-1133">Transmembrane helix</keyword>
<protein>
    <submittedName>
        <fullName evidence="3">DUF58 domain-containing protein</fullName>
    </submittedName>
</protein>